<dbReference type="EMBL" id="HF935391">
    <property type="protein sequence ID" value="CCX29856.1"/>
    <property type="molecule type" value="Genomic_DNA"/>
</dbReference>
<feature type="region of interest" description="Disordered" evidence="1">
    <location>
        <begin position="1"/>
        <end position="29"/>
    </location>
</feature>
<sequence>MDPTVHTPDTMLATQSHVHTETGDSGAQTDMMRGATLTDINIKAVRFPVVRLARSARSYKVCL</sequence>
<organism evidence="2 3">
    <name type="scientific">Pyronema omphalodes (strain CBS 100304)</name>
    <name type="common">Pyronema confluens</name>
    <dbReference type="NCBI Taxonomy" id="1076935"/>
    <lineage>
        <taxon>Eukaryota</taxon>
        <taxon>Fungi</taxon>
        <taxon>Dikarya</taxon>
        <taxon>Ascomycota</taxon>
        <taxon>Pezizomycotina</taxon>
        <taxon>Pezizomycetes</taxon>
        <taxon>Pezizales</taxon>
        <taxon>Pyronemataceae</taxon>
        <taxon>Pyronema</taxon>
    </lineage>
</organism>
<evidence type="ECO:0000313" key="2">
    <source>
        <dbReference type="EMBL" id="CCX29856.1"/>
    </source>
</evidence>
<accession>U4LRF1</accession>
<feature type="compositionally biased region" description="Polar residues" evidence="1">
    <location>
        <begin position="12"/>
        <end position="28"/>
    </location>
</feature>
<proteinExistence type="predicted"/>
<protein>
    <submittedName>
        <fullName evidence="2">Uncharacterized protein</fullName>
    </submittedName>
</protein>
<keyword evidence="3" id="KW-1185">Reference proteome</keyword>
<evidence type="ECO:0000256" key="1">
    <source>
        <dbReference type="SAM" id="MobiDB-lite"/>
    </source>
</evidence>
<dbReference type="Proteomes" id="UP000018144">
    <property type="component" value="Unassembled WGS sequence"/>
</dbReference>
<evidence type="ECO:0000313" key="3">
    <source>
        <dbReference type="Proteomes" id="UP000018144"/>
    </source>
</evidence>
<name>U4LRF1_PYROM</name>
<reference evidence="2 3" key="1">
    <citation type="journal article" date="2013" name="PLoS Genet.">
        <title>The genome and development-dependent transcriptomes of Pyronema confluens: a window into fungal evolution.</title>
        <authorList>
            <person name="Traeger S."/>
            <person name="Altegoer F."/>
            <person name="Freitag M."/>
            <person name="Gabaldon T."/>
            <person name="Kempken F."/>
            <person name="Kumar A."/>
            <person name="Marcet-Houben M."/>
            <person name="Poggeler S."/>
            <person name="Stajich J.E."/>
            <person name="Nowrousian M."/>
        </authorList>
    </citation>
    <scope>NUCLEOTIDE SEQUENCE [LARGE SCALE GENOMIC DNA]</scope>
    <source>
        <strain evidence="3">CBS 100304</strain>
        <tissue evidence="2">Vegetative mycelium</tissue>
    </source>
</reference>
<dbReference type="AlphaFoldDB" id="U4LRF1"/>
<gene>
    <name evidence="2" type="ORF">PCON_07653</name>
</gene>